<keyword evidence="9 11" id="KW-1133">Transmembrane helix</keyword>
<dbReference type="SUPFAM" id="SSF161098">
    <property type="entry name" value="MetI-like"/>
    <property type="match status" value="1"/>
</dbReference>
<dbReference type="CDD" id="cd06261">
    <property type="entry name" value="TM_PBP2"/>
    <property type="match status" value="1"/>
</dbReference>
<feature type="domain" description="ABC transmembrane type-1" evidence="14">
    <location>
        <begin position="79"/>
        <end position="268"/>
    </location>
</feature>
<feature type="domain" description="ABC transporter" evidence="13">
    <location>
        <begin position="322"/>
        <end position="588"/>
    </location>
</feature>
<dbReference type="SMART" id="SM00382">
    <property type="entry name" value="AAA"/>
    <property type="match status" value="1"/>
</dbReference>
<dbReference type="RefSeq" id="WP_344524687.1">
    <property type="nucleotide sequence ID" value="NZ_BAAAUG010000099.1"/>
</dbReference>
<dbReference type="InterPro" id="IPR000515">
    <property type="entry name" value="MetI-like"/>
</dbReference>
<comment type="subcellular location">
    <subcellularLocation>
        <location evidence="11">Cell membrane</location>
        <topology evidence="11">Multi-pass membrane protein</topology>
    </subcellularLocation>
    <subcellularLocation>
        <location evidence="2">Cell membrane</location>
        <topology evidence="2">Peripheral membrane protein</topology>
    </subcellularLocation>
    <subcellularLocation>
        <location evidence="1">Membrane</location>
        <topology evidence="1">Multi-pass membrane protein</topology>
    </subcellularLocation>
</comment>
<feature type="transmembrane region" description="Helical" evidence="11">
    <location>
        <begin position="243"/>
        <end position="268"/>
    </location>
</feature>
<evidence type="ECO:0000256" key="5">
    <source>
        <dbReference type="ARBA" id="ARBA00022475"/>
    </source>
</evidence>
<dbReference type="InterPro" id="IPR027417">
    <property type="entry name" value="P-loop_NTPase"/>
</dbReference>
<gene>
    <name evidence="15" type="ORF">GCM10010449_52960</name>
</gene>
<evidence type="ECO:0000256" key="9">
    <source>
        <dbReference type="ARBA" id="ARBA00022989"/>
    </source>
</evidence>
<dbReference type="Pfam" id="PF00005">
    <property type="entry name" value="ABC_tran"/>
    <property type="match status" value="1"/>
</dbReference>
<feature type="region of interest" description="Disordered" evidence="12">
    <location>
        <begin position="659"/>
        <end position="681"/>
    </location>
</feature>
<evidence type="ECO:0000256" key="1">
    <source>
        <dbReference type="ARBA" id="ARBA00004141"/>
    </source>
</evidence>
<dbReference type="Proteomes" id="UP001501637">
    <property type="component" value="Unassembled WGS sequence"/>
</dbReference>
<dbReference type="PROSITE" id="PS50893">
    <property type="entry name" value="ABC_TRANSPORTER_2"/>
    <property type="match status" value="1"/>
</dbReference>
<dbReference type="Pfam" id="PF00528">
    <property type="entry name" value="BPD_transp_1"/>
    <property type="match status" value="1"/>
</dbReference>
<evidence type="ECO:0000259" key="13">
    <source>
        <dbReference type="PROSITE" id="PS50893"/>
    </source>
</evidence>
<dbReference type="Pfam" id="PF08352">
    <property type="entry name" value="oligo_HPY"/>
    <property type="match status" value="1"/>
</dbReference>
<evidence type="ECO:0000256" key="2">
    <source>
        <dbReference type="ARBA" id="ARBA00004202"/>
    </source>
</evidence>
<reference evidence="16" key="1">
    <citation type="journal article" date="2019" name="Int. J. Syst. Evol. Microbiol.">
        <title>The Global Catalogue of Microorganisms (GCM) 10K type strain sequencing project: providing services to taxonomists for standard genome sequencing and annotation.</title>
        <authorList>
            <consortium name="The Broad Institute Genomics Platform"/>
            <consortium name="The Broad Institute Genome Sequencing Center for Infectious Disease"/>
            <person name="Wu L."/>
            <person name="Ma J."/>
        </authorList>
    </citation>
    <scope>NUCLEOTIDE SEQUENCE [LARGE SCALE GENOMIC DNA]</scope>
    <source>
        <strain evidence="16">JCM 9092</strain>
    </source>
</reference>
<proteinExistence type="inferred from homology"/>
<evidence type="ECO:0000256" key="8">
    <source>
        <dbReference type="ARBA" id="ARBA00022840"/>
    </source>
</evidence>
<evidence type="ECO:0000256" key="10">
    <source>
        <dbReference type="ARBA" id="ARBA00023136"/>
    </source>
</evidence>
<feature type="transmembrane region" description="Helical" evidence="11">
    <location>
        <begin position="200"/>
        <end position="223"/>
    </location>
</feature>
<evidence type="ECO:0000256" key="7">
    <source>
        <dbReference type="ARBA" id="ARBA00022741"/>
    </source>
</evidence>
<dbReference type="SUPFAM" id="SSF52540">
    <property type="entry name" value="P-loop containing nucleoside triphosphate hydrolases"/>
    <property type="match status" value="1"/>
</dbReference>
<protein>
    <submittedName>
        <fullName evidence="15">Dipeptide/oligopeptide/nickel ABC transporter permease/ATP-binding protein</fullName>
    </submittedName>
</protein>
<comment type="caution">
    <text evidence="15">The sequence shown here is derived from an EMBL/GenBank/DDBJ whole genome shotgun (WGS) entry which is preliminary data.</text>
</comment>
<dbReference type="PROSITE" id="PS00211">
    <property type="entry name" value="ABC_TRANSPORTER_1"/>
    <property type="match status" value="1"/>
</dbReference>
<evidence type="ECO:0000256" key="6">
    <source>
        <dbReference type="ARBA" id="ARBA00022692"/>
    </source>
</evidence>
<dbReference type="NCBIfam" id="TIGR01727">
    <property type="entry name" value="oligo_HPY"/>
    <property type="match status" value="1"/>
</dbReference>
<dbReference type="InterPro" id="IPR017871">
    <property type="entry name" value="ABC_transporter-like_CS"/>
</dbReference>
<keyword evidence="4 11" id="KW-0813">Transport</keyword>
<feature type="transmembrane region" description="Helical" evidence="11">
    <location>
        <begin position="114"/>
        <end position="138"/>
    </location>
</feature>
<organism evidence="15 16">
    <name type="scientific">Streptomyces rectiviolaceus</name>
    <dbReference type="NCBI Taxonomy" id="332591"/>
    <lineage>
        <taxon>Bacteria</taxon>
        <taxon>Bacillati</taxon>
        <taxon>Actinomycetota</taxon>
        <taxon>Actinomycetes</taxon>
        <taxon>Kitasatosporales</taxon>
        <taxon>Streptomycetaceae</taxon>
        <taxon>Streptomyces</taxon>
    </lineage>
</organism>
<dbReference type="EMBL" id="BAAAUG010000099">
    <property type="protein sequence ID" value="GAA3124719.1"/>
    <property type="molecule type" value="Genomic_DNA"/>
</dbReference>
<keyword evidence="5" id="KW-1003">Cell membrane</keyword>
<comment type="similarity">
    <text evidence="3">Belongs to the ABC transporter superfamily.</text>
</comment>
<sequence length="681" mass="69666">MRNRNAGKKILAVVRTPVGACSAALLVLLIALALFAPVLWGDRASAVDVDALQQGPTAAHLLGTDSLGRDILARVLVATRLSLVLAVTATAIGVVTGTLLGTAPSVLPRWAGRLVTSAVNIAVAFPGLLLALFFAMIFGVGAKGAVLAIGLAMAPAFARLTQTLSAGIAGRDFVAAARVAGVGRIRLLLRHVLPNIGEPLVVNATISAGMALLAFAGLSFLGIGVQAPDYDWGRLLGEGLNQIYVNPTAALAPGVAVVVAGLAFNLFGETVAGVVGARSSAASSVPPSAASSLPSPVASSPKAKGTSAATPAAAPAEGDPVLVVEDLRVAFPGPAGPVTPVRGVSFTVGAGESVGVVGESGSGKSLTALGVSRLIEAPGVVSAARLEFLGTPLLGTSDAEARGLLGTSLALVFQDPMTSFNPTRRIGRQLAEVSEQHQGLSRGKALTRAVDRLREVRVPAAERRARQYPHEFSGGMRQRAMIAMGLMGEPRLVIADEPTTALDVTVQRQVLRLLAQVRESETGARQRSGGGARQQGRQAALLLISHDITVVAQSCRRVLVMYAGRIVEDLPTADLRTAASHPYTRALLAAVPALDTDRGAPLAVIPGRPPEPGQVGVGCAFAARCPFADERCRAEDPAPRELGAVRGAHRVACWHPQGAEPPAPRLGGGSHVDVEAAGGGA</sequence>
<dbReference type="InterPro" id="IPR035906">
    <property type="entry name" value="MetI-like_sf"/>
</dbReference>
<evidence type="ECO:0000256" key="3">
    <source>
        <dbReference type="ARBA" id="ARBA00005417"/>
    </source>
</evidence>
<dbReference type="Gene3D" id="1.10.3720.10">
    <property type="entry name" value="MetI-like"/>
    <property type="match status" value="1"/>
</dbReference>
<name>A0ABP6MT10_9ACTN</name>
<keyword evidence="10 11" id="KW-0472">Membrane</keyword>
<accession>A0ABP6MT10</accession>
<dbReference type="PROSITE" id="PS50928">
    <property type="entry name" value="ABC_TM1"/>
    <property type="match status" value="1"/>
</dbReference>
<evidence type="ECO:0000313" key="16">
    <source>
        <dbReference type="Proteomes" id="UP001501637"/>
    </source>
</evidence>
<keyword evidence="8" id="KW-0067">ATP-binding</keyword>
<keyword evidence="7" id="KW-0547">Nucleotide-binding</keyword>
<dbReference type="PANTHER" id="PTHR43297">
    <property type="entry name" value="OLIGOPEPTIDE TRANSPORT ATP-BINDING PROTEIN APPD"/>
    <property type="match status" value="1"/>
</dbReference>
<comment type="similarity">
    <text evidence="11">Belongs to the binding-protein-dependent transport system permease family.</text>
</comment>
<dbReference type="InterPro" id="IPR050388">
    <property type="entry name" value="ABC_Ni/Peptide_Import"/>
</dbReference>
<dbReference type="CDD" id="cd03257">
    <property type="entry name" value="ABC_NikE_OppD_transporters"/>
    <property type="match status" value="1"/>
</dbReference>
<dbReference type="InterPro" id="IPR003439">
    <property type="entry name" value="ABC_transporter-like_ATP-bd"/>
</dbReference>
<evidence type="ECO:0000256" key="11">
    <source>
        <dbReference type="RuleBase" id="RU363032"/>
    </source>
</evidence>
<dbReference type="Gene3D" id="3.40.50.300">
    <property type="entry name" value="P-loop containing nucleotide triphosphate hydrolases"/>
    <property type="match status" value="1"/>
</dbReference>
<evidence type="ECO:0000256" key="12">
    <source>
        <dbReference type="SAM" id="MobiDB-lite"/>
    </source>
</evidence>
<feature type="transmembrane region" description="Helical" evidence="11">
    <location>
        <begin position="81"/>
        <end position="102"/>
    </location>
</feature>
<dbReference type="InterPro" id="IPR013563">
    <property type="entry name" value="Oligopep_ABC_C"/>
</dbReference>
<evidence type="ECO:0000256" key="4">
    <source>
        <dbReference type="ARBA" id="ARBA00022448"/>
    </source>
</evidence>
<keyword evidence="16" id="KW-1185">Reference proteome</keyword>
<evidence type="ECO:0000259" key="14">
    <source>
        <dbReference type="PROSITE" id="PS50928"/>
    </source>
</evidence>
<feature type="transmembrane region" description="Helical" evidence="11">
    <location>
        <begin position="12"/>
        <end position="40"/>
    </location>
</feature>
<dbReference type="PANTHER" id="PTHR43297:SF2">
    <property type="entry name" value="DIPEPTIDE TRANSPORT ATP-BINDING PROTEIN DPPD"/>
    <property type="match status" value="1"/>
</dbReference>
<dbReference type="InterPro" id="IPR003593">
    <property type="entry name" value="AAA+_ATPase"/>
</dbReference>
<feature type="region of interest" description="Disordered" evidence="12">
    <location>
        <begin position="285"/>
        <end position="315"/>
    </location>
</feature>
<evidence type="ECO:0000313" key="15">
    <source>
        <dbReference type="EMBL" id="GAA3124719.1"/>
    </source>
</evidence>
<keyword evidence="6 11" id="KW-0812">Transmembrane</keyword>